<name>A0A937G2I1_9BACT</name>
<evidence type="ECO:0000313" key="1">
    <source>
        <dbReference type="EMBL" id="MBL6449482.1"/>
    </source>
</evidence>
<sequence>MQNVVHQYFKRQFDDFTIIVQVNPVNFNGIELTIHKNGEIEKRKMTFDQDIYEDLNVDGFIESSSLEFNLYLKGLAK</sequence>
<keyword evidence="2" id="KW-1185">Reference proteome</keyword>
<accession>A0A937G2I1</accession>
<dbReference type="EMBL" id="JAEUGD010000066">
    <property type="protein sequence ID" value="MBL6449482.1"/>
    <property type="molecule type" value="Genomic_DNA"/>
</dbReference>
<comment type="caution">
    <text evidence="1">The sequence shown here is derived from an EMBL/GenBank/DDBJ whole genome shotgun (WGS) entry which is preliminary data.</text>
</comment>
<gene>
    <name evidence="1" type="ORF">JMN32_24430</name>
</gene>
<protein>
    <submittedName>
        <fullName evidence="1">Uncharacterized protein</fullName>
    </submittedName>
</protein>
<dbReference type="Proteomes" id="UP000614216">
    <property type="component" value="Unassembled WGS sequence"/>
</dbReference>
<evidence type="ECO:0000313" key="2">
    <source>
        <dbReference type="Proteomes" id="UP000614216"/>
    </source>
</evidence>
<reference evidence="1" key="1">
    <citation type="submission" date="2021-01" db="EMBL/GenBank/DDBJ databases">
        <title>Fulvivirga kasyanovii gen. nov., sp nov., a novel member of the phylum Bacteroidetes isolated from seawater in a mussel farm.</title>
        <authorList>
            <person name="Zhao L.-H."/>
            <person name="Wang Z.-J."/>
        </authorList>
    </citation>
    <scope>NUCLEOTIDE SEQUENCE</scope>
    <source>
        <strain evidence="1">29W222</strain>
    </source>
</reference>
<dbReference type="AlphaFoldDB" id="A0A937G2I1"/>
<organism evidence="1 2">
    <name type="scientific">Fulvivirga marina</name>
    <dbReference type="NCBI Taxonomy" id="2494733"/>
    <lineage>
        <taxon>Bacteria</taxon>
        <taxon>Pseudomonadati</taxon>
        <taxon>Bacteroidota</taxon>
        <taxon>Cytophagia</taxon>
        <taxon>Cytophagales</taxon>
        <taxon>Fulvivirgaceae</taxon>
        <taxon>Fulvivirga</taxon>
    </lineage>
</organism>
<proteinExistence type="predicted"/>
<dbReference type="RefSeq" id="WP_202859002.1">
    <property type="nucleotide sequence ID" value="NZ_JAEUGD010000066.1"/>
</dbReference>